<dbReference type="Proteomes" id="UP001220530">
    <property type="component" value="Chromosome"/>
</dbReference>
<accession>A0ABY7YMX2</accession>
<protein>
    <submittedName>
        <fullName evidence="1">Uncharacterized protein</fullName>
    </submittedName>
</protein>
<evidence type="ECO:0000313" key="2">
    <source>
        <dbReference type="Proteomes" id="UP001220530"/>
    </source>
</evidence>
<dbReference type="EMBL" id="CP118246">
    <property type="protein sequence ID" value="WDR02569.1"/>
    <property type="molecule type" value="Genomic_DNA"/>
</dbReference>
<name>A0ABY7YMX2_9HYPH</name>
<keyword evidence="2" id="KW-1185">Reference proteome</keyword>
<organism evidence="1 2">
    <name type="scientific">Devosia algicola</name>
    <dbReference type="NCBI Taxonomy" id="3026418"/>
    <lineage>
        <taxon>Bacteria</taxon>
        <taxon>Pseudomonadati</taxon>
        <taxon>Pseudomonadota</taxon>
        <taxon>Alphaproteobacteria</taxon>
        <taxon>Hyphomicrobiales</taxon>
        <taxon>Devosiaceae</taxon>
        <taxon>Devosia</taxon>
    </lineage>
</organism>
<dbReference type="Gene3D" id="3.40.190.10">
    <property type="entry name" value="Periplasmic binding protein-like II"/>
    <property type="match status" value="2"/>
</dbReference>
<dbReference type="RefSeq" id="WP_282218971.1">
    <property type="nucleotide sequence ID" value="NZ_CP118246.1"/>
</dbReference>
<proteinExistence type="predicted"/>
<reference evidence="1 2" key="1">
    <citation type="submission" date="2023-02" db="EMBL/GenBank/DDBJ databases">
        <title>Devosia algicola sp. nov., isolated from the phycosphere of marine algae.</title>
        <authorList>
            <person name="Kim J.M."/>
            <person name="Lee J.K."/>
            <person name="Choi B.J."/>
            <person name="Bayburt H."/>
            <person name="Jeon C.O."/>
        </authorList>
    </citation>
    <scope>NUCLEOTIDE SEQUENCE [LARGE SCALE GENOMIC DNA]</scope>
    <source>
        <strain evidence="1 2">G20-9</strain>
    </source>
</reference>
<sequence length="92" mass="9956">MGQLYAKMRGSIPSNAALVPEMTDATEQFKWVAQDIASLSASYNVLDVALEASVAEAYLNMGVEVLNRTKTPEEAMQFIRETALAAKAKMAS</sequence>
<gene>
    <name evidence="1" type="ORF">PSQ19_18640</name>
</gene>
<evidence type="ECO:0000313" key="1">
    <source>
        <dbReference type="EMBL" id="WDR02569.1"/>
    </source>
</evidence>